<sequence length="564" mass="58115">MRPGMWAALAVADFRERVRRPAYAIVLLAAVGLGYLAVPAVGDHWTIVNAGSYRGVYDSAYVGTVTALAGALWLSAGGFFVIRTAIARDRQTGVGELLAATPMRTGDYLFGKFLSNLLVLASMAAALAVAALAMQLARGESRSVDVVALLTPFVLCTLPVLAVSAAAAVVFETTPVLRGGLGNIIWLFVAMVAVIAGQSANAPLGGLGFNAFAESLRDDLAAQGFKVTDLALGLMYMDNPPRAVPWSGVDFTSAFAAQRLLLLALAAAAALLPAFWFDRFDRARRSISAARSGKRGETDSVAGAAGAAGVAGAATLAGTAETQPLDATRSPGAMAQVLTLTAESPPASAMSSWSGRTPTSEAHGTADHPPRRGWGFGRVVVGEVRILVGGVSRWWWLGAAALVVAGLALPAAASGLLAAAWIWPVLVWSRLGCQAREQGAEALLGACPGAVLGVLAQWLSGVVLTVAVGVGPALAMAVDGRLAEWLAGAVFVPALALALGVIGRTQRFFQAIYPLLWYLVVNDVAGLDYMGVLPGGPSPVTIATAAMLLLLSALTAAGVRQRLR</sequence>
<keyword evidence="2" id="KW-0472">Membrane</keyword>
<keyword evidence="2" id="KW-1133">Transmembrane helix</keyword>
<protein>
    <recommendedName>
        <fullName evidence="5">ABC-2 family transporter protein</fullName>
    </recommendedName>
</protein>
<dbReference type="Proteomes" id="UP000219612">
    <property type="component" value="Unassembled WGS sequence"/>
</dbReference>
<evidence type="ECO:0000256" key="2">
    <source>
        <dbReference type="SAM" id="Phobius"/>
    </source>
</evidence>
<feature type="transmembrane region" description="Helical" evidence="2">
    <location>
        <begin position="146"/>
        <end position="171"/>
    </location>
</feature>
<feature type="transmembrane region" description="Helical" evidence="2">
    <location>
        <begin position="61"/>
        <end position="82"/>
    </location>
</feature>
<dbReference type="AlphaFoldDB" id="A0A285HU19"/>
<feature type="transmembrane region" description="Helical" evidence="2">
    <location>
        <begin position="540"/>
        <end position="559"/>
    </location>
</feature>
<feature type="compositionally biased region" description="Polar residues" evidence="1">
    <location>
        <begin position="349"/>
        <end position="362"/>
    </location>
</feature>
<keyword evidence="4" id="KW-1185">Reference proteome</keyword>
<feature type="transmembrane region" description="Helical" evidence="2">
    <location>
        <begin position="113"/>
        <end position="134"/>
    </location>
</feature>
<feature type="transmembrane region" description="Helical" evidence="2">
    <location>
        <begin position="443"/>
        <end position="470"/>
    </location>
</feature>
<feature type="transmembrane region" description="Helical" evidence="2">
    <location>
        <begin position="183"/>
        <end position="200"/>
    </location>
</feature>
<accession>A0A285HU19</accession>
<feature type="region of interest" description="Disordered" evidence="1">
    <location>
        <begin position="344"/>
        <end position="369"/>
    </location>
</feature>
<evidence type="ECO:0000256" key="1">
    <source>
        <dbReference type="SAM" id="MobiDB-lite"/>
    </source>
</evidence>
<feature type="transmembrane region" description="Helical" evidence="2">
    <location>
        <begin position="482"/>
        <end position="503"/>
    </location>
</feature>
<proteinExistence type="predicted"/>
<evidence type="ECO:0008006" key="5">
    <source>
        <dbReference type="Google" id="ProtNLM"/>
    </source>
</evidence>
<feature type="transmembrane region" description="Helical" evidence="2">
    <location>
        <begin position="21"/>
        <end position="41"/>
    </location>
</feature>
<name>A0A285HU19_9ACTN</name>
<feature type="transmembrane region" description="Helical" evidence="2">
    <location>
        <begin position="256"/>
        <end position="277"/>
    </location>
</feature>
<dbReference type="EMBL" id="OBDY01000005">
    <property type="protein sequence ID" value="SNY38231.1"/>
    <property type="molecule type" value="Genomic_DNA"/>
</dbReference>
<reference evidence="3 4" key="1">
    <citation type="submission" date="2017-09" db="EMBL/GenBank/DDBJ databases">
        <authorList>
            <person name="Ehlers B."/>
            <person name="Leendertz F.H."/>
        </authorList>
    </citation>
    <scope>NUCLEOTIDE SEQUENCE [LARGE SCALE GENOMIC DNA]</scope>
    <source>
        <strain evidence="3 4">CGMCC 4.6857</strain>
    </source>
</reference>
<keyword evidence="2" id="KW-0812">Transmembrane</keyword>
<evidence type="ECO:0000313" key="4">
    <source>
        <dbReference type="Proteomes" id="UP000219612"/>
    </source>
</evidence>
<gene>
    <name evidence="3" type="ORF">SAMN05421748_105195</name>
</gene>
<feature type="transmembrane region" description="Helical" evidence="2">
    <location>
        <begin position="515"/>
        <end position="534"/>
    </location>
</feature>
<evidence type="ECO:0000313" key="3">
    <source>
        <dbReference type="EMBL" id="SNY38231.1"/>
    </source>
</evidence>
<organism evidence="3 4">
    <name type="scientific">Paractinoplanes atraurantiacus</name>
    <dbReference type="NCBI Taxonomy" id="1036182"/>
    <lineage>
        <taxon>Bacteria</taxon>
        <taxon>Bacillati</taxon>
        <taxon>Actinomycetota</taxon>
        <taxon>Actinomycetes</taxon>
        <taxon>Micromonosporales</taxon>
        <taxon>Micromonosporaceae</taxon>
        <taxon>Paractinoplanes</taxon>
    </lineage>
</organism>
<feature type="transmembrane region" description="Helical" evidence="2">
    <location>
        <begin position="394"/>
        <end position="423"/>
    </location>
</feature>